<reference evidence="2" key="1">
    <citation type="submission" date="2023-01" db="EMBL/GenBank/DDBJ databases">
        <title>Key to firefly adult light organ development and bioluminescence: homeobox transcription factors regulate luciferase expression and transportation to peroxisome.</title>
        <authorList>
            <person name="Fu X."/>
        </authorList>
    </citation>
    <scope>NUCLEOTIDE SEQUENCE [LARGE SCALE GENOMIC DNA]</scope>
</reference>
<dbReference type="EMBL" id="JARPUR010000001">
    <property type="protein sequence ID" value="KAK4887061.1"/>
    <property type="molecule type" value="Genomic_DNA"/>
</dbReference>
<evidence type="ECO:0000313" key="1">
    <source>
        <dbReference type="EMBL" id="KAK4887061.1"/>
    </source>
</evidence>
<protein>
    <recommendedName>
        <fullName evidence="3">HTH psq-type domain-containing protein</fullName>
    </recommendedName>
</protein>
<keyword evidence="2" id="KW-1185">Reference proteome</keyword>
<comment type="caution">
    <text evidence="1">The sequence shown here is derived from an EMBL/GenBank/DDBJ whole genome shotgun (WGS) entry which is preliminary data.</text>
</comment>
<name>A0AAN7PR02_9COLE</name>
<sequence>MVRTYKRNTDRSTPSSDVLLRAARAVKDNDHPISIRQVATGYNVHYRTLVRYCQKTTDEELVNVQTKGNKELLEEILSGLAILSIKIETARNLDLNDLNVLMNLLQQNLEHNLSTVTF</sequence>
<organism evidence="1 2">
    <name type="scientific">Aquatica leii</name>
    <dbReference type="NCBI Taxonomy" id="1421715"/>
    <lineage>
        <taxon>Eukaryota</taxon>
        <taxon>Metazoa</taxon>
        <taxon>Ecdysozoa</taxon>
        <taxon>Arthropoda</taxon>
        <taxon>Hexapoda</taxon>
        <taxon>Insecta</taxon>
        <taxon>Pterygota</taxon>
        <taxon>Neoptera</taxon>
        <taxon>Endopterygota</taxon>
        <taxon>Coleoptera</taxon>
        <taxon>Polyphaga</taxon>
        <taxon>Elateriformia</taxon>
        <taxon>Elateroidea</taxon>
        <taxon>Lampyridae</taxon>
        <taxon>Luciolinae</taxon>
        <taxon>Aquatica</taxon>
    </lineage>
</organism>
<dbReference type="Proteomes" id="UP001353858">
    <property type="component" value="Unassembled WGS sequence"/>
</dbReference>
<evidence type="ECO:0000313" key="2">
    <source>
        <dbReference type="Proteomes" id="UP001353858"/>
    </source>
</evidence>
<dbReference type="AlphaFoldDB" id="A0AAN7PR02"/>
<proteinExistence type="predicted"/>
<gene>
    <name evidence="1" type="ORF">RN001_003332</name>
</gene>
<evidence type="ECO:0008006" key="3">
    <source>
        <dbReference type="Google" id="ProtNLM"/>
    </source>
</evidence>
<accession>A0AAN7PR02</accession>